<keyword evidence="2" id="KW-1185">Reference proteome</keyword>
<evidence type="ECO:0000313" key="2">
    <source>
        <dbReference type="Proteomes" id="UP000595332"/>
    </source>
</evidence>
<dbReference type="RefSeq" id="WP_201350042.1">
    <property type="nucleotide sequence ID" value="NZ_AP014546.1"/>
</dbReference>
<name>A0A7R6PS64_9GAMM</name>
<evidence type="ECO:0000313" key="1">
    <source>
        <dbReference type="EMBL" id="BBB29420.1"/>
    </source>
</evidence>
<reference evidence="1 2" key="1">
    <citation type="journal article" date="2008" name="Int. J. Syst. Evol. Microbiol.">
        <title>Neptunomonas japonica sp. nov., an Osedax japonicus symbiont-like bacterium isolated from sediment adjacent to sperm whale carcasses off Kagoshima, Japan.</title>
        <authorList>
            <person name="Miyazaki M."/>
            <person name="Nogi Y."/>
            <person name="Fujiwara Y."/>
            <person name="Kawato M."/>
            <person name="Kubokawa K."/>
            <person name="Horikoshi K."/>
        </authorList>
    </citation>
    <scope>NUCLEOTIDE SEQUENCE [LARGE SCALE GENOMIC DNA]</scope>
    <source>
        <strain evidence="1 2">JAMM 1380</strain>
    </source>
</reference>
<dbReference type="AlphaFoldDB" id="A0A7R6PS64"/>
<proteinExistence type="predicted"/>
<dbReference type="KEGG" id="njp:NEJAP_1468"/>
<protein>
    <submittedName>
        <fullName evidence="1">Uncharacterized protein</fullName>
    </submittedName>
</protein>
<gene>
    <name evidence="1" type="ORF">NEJAP_1468</name>
</gene>
<organism evidence="1 2">
    <name type="scientific">Neptunomonas japonica JAMM 1380</name>
    <dbReference type="NCBI Taxonomy" id="1441457"/>
    <lineage>
        <taxon>Bacteria</taxon>
        <taxon>Pseudomonadati</taxon>
        <taxon>Pseudomonadota</taxon>
        <taxon>Gammaproteobacteria</taxon>
        <taxon>Oceanospirillales</taxon>
        <taxon>Oceanospirillaceae</taxon>
        <taxon>Neptunomonas</taxon>
    </lineage>
</organism>
<accession>A0A7R6PS64</accession>
<sequence>MKPNATTAMEQLIEEVRFTIPFELPVSDLCSGICNGCSKKLIDFLDIEIGDWEQRLQQGEKPGLGDIEKLAKTSRKIYRVLQKNKLV</sequence>
<dbReference type="Proteomes" id="UP000595332">
    <property type="component" value="Chromosome"/>
</dbReference>
<dbReference type="EMBL" id="AP014546">
    <property type="protein sequence ID" value="BBB29420.1"/>
    <property type="molecule type" value="Genomic_DNA"/>
</dbReference>